<evidence type="ECO:0000313" key="4">
    <source>
        <dbReference type="EMBL" id="CAB4154172.1"/>
    </source>
</evidence>
<evidence type="ECO:0000256" key="2">
    <source>
        <dbReference type="SAM" id="MobiDB-lite"/>
    </source>
</evidence>
<feature type="compositionally biased region" description="Low complexity" evidence="2">
    <location>
        <begin position="810"/>
        <end position="826"/>
    </location>
</feature>
<proteinExistence type="predicted"/>
<evidence type="ECO:0000256" key="1">
    <source>
        <dbReference type="SAM" id="Coils"/>
    </source>
</evidence>
<feature type="coiled-coil region" evidence="1">
    <location>
        <begin position="395"/>
        <end position="429"/>
    </location>
</feature>
<reference evidence="4" key="1">
    <citation type="submission" date="2020-04" db="EMBL/GenBank/DDBJ databases">
        <authorList>
            <person name="Chiriac C."/>
            <person name="Salcher M."/>
            <person name="Ghai R."/>
            <person name="Kavagutti S V."/>
        </authorList>
    </citation>
    <scope>NUCLEOTIDE SEQUENCE</scope>
</reference>
<feature type="transmembrane region" description="Helical" evidence="3">
    <location>
        <begin position="213"/>
        <end position="231"/>
    </location>
</feature>
<organism evidence="4">
    <name type="scientific">uncultured Caudovirales phage</name>
    <dbReference type="NCBI Taxonomy" id="2100421"/>
    <lineage>
        <taxon>Viruses</taxon>
        <taxon>Duplodnaviria</taxon>
        <taxon>Heunggongvirae</taxon>
        <taxon>Uroviricota</taxon>
        <taxon>Caudoviricetes</taxon>
        <taxon>Peduoviridae</taxon>
        <taxon>Maltschvirus</taxon>
        <taxon>Maltschvirus maltsch</taxon>
    </lineage>
</organism>
<feature type="coiled-coil region" evidence="1">
    <location>
        <begin position="456"/>
        <end position="490"/>
    </location>
</feature>
<name>A0A6J5N6Y4_9CAUD</name>
<keyword evidence="3" id="KW-0472">Membrane</keyword>
<accession>A0A6J5N6Y4</accession>
<sequence>MAKKEAVFSLKVDTGNSVKDVQNFDKAVNSLNKDLNTASKTAQSSAGLDAFSAKLDELDAKLASGTLTFREQTKVMKDYQTVASQAGAESPIGDRAIRSAAALKDELGDLQGRVKLLSSDYVKLDTAVAGIETGAAAYQGFISVTALLGTENEQLVQTMVQLQAVQGAVNSLQTVAKNLNRDELLGIQLKTAATKVYNMVVGESTGAMKGLRVAIAASGVGLLVIGIAALIQNFDKLKAMMSGTTAGQEALNATMEDYKSGATDAVKKTQEVKVSFDLARKGVISKEQALKTYNDALGDSFGKATNLNEAEALYNSKTDAYIKATSLRSQANAMLALAAEEQVKSLMAAMEDQRTASEEIASSIGDGFAFIVDYSTAGLTDLSSEMDKAQGKQYKAAQARQKKASEDKAKSIEKEAEQLLKQAANVEKANGITSEADQKLAADRKARADKSAADRKKRIEDELKAEQDRLKNILELRNQLILEIETAETAYFDSLLTQQQREEQAVTDKYYNLIEQAKQNNLDTTTLVLAQESELAAIRTKADEDRLAKLAETEQKKLSLLRAYQAIVLDEYQNELIAFEDQQTAQKKSLEEALSSNVITQDQYNAAIIKLAEQKAKKEKEINDKKNKAIADDDKSSTKEKLANMEKVLGYAQQALDQLNAMNDLAKVVGENRINEIKEQSSQELANLDAKQAEELNKEGLTANQKKAIEEKFAMQKYQVQLKAFNEEEKIKKQQFERDKKLKIASIAINTAAAIMKGIAEFGPPPSPLGIAAIATAGVLGLTQAAAVAAQNYQGGSAPSLPSTGGGTSMAGASASSFTTGANTNTQQTDLTNLAGQSSNMTQVVVLESDITNTQNKVKNIETLSSF</sequence>
<keyword evidence="3" id="KW-1133">Transmembrane helix</keyword>
<keyword evidence="1" id="KW-0175">Coiled coil</keyword>
<gene>
    <name evidence="4" type="ORF">UFOVP633_22</name>
</gene>
<feature type="region of interest" description="Disordered" evidence="2">
    <location>
        <begin position="796"/>
        <end position="826"/>
    </location>
</feature>
<keyword evidence="3" id="KW-0812">Transmembrane</keyword>
<evidence type="ECO:0000256" key="3">
    <source>
        <dbReference type="SAM" id="Phobius"/>
    </source>
</evidence>
<feature type="coiled-coil region" evidence="1">
    <location>
        <begin position="674"/>
        <end position="735"/>
    </location>
</feature>
<feature type="coiled-coil region" evidence="1">
    <location>
        <begin position="601"/>
        <end position="629"/>
    </location>
</feature>
<protein>
    <submittedName>
        <fullName evidence="4">Uncharacterized protein</fullName>
    </submittedName>
</protein>
<dbReference type="EMBL" id="LR796610">
    <property type="protein sequence ID" value="CAB4154172.1"/>
    <property type="molecule type" value="Genomic_DNA"/>
</dbReference>